<reference evidence="5" key="2">
    <citation type="submission" date="2020-03" db="EMBL/GenBank/DDBJ databases">
        <title>Walnut 2.0.</title>
        <authorList>
            <person name="Marrano A."/>
            <person name="Britton M."/>
            <person name="Zimin A.V."/>
            <person name="Zaini P.A."/>
            <person name="Workman R."/>
            <person name="Puiu D."/>
            <person name="Bianco L."/>
            <person name="Allen B.J."/>
            <person name="Troggio M."/>
            <person name="Leslie C.A."/>
            <person name="Timp W."/>
            <person name="Dendekar A."/>
            <person name="Salzberg S.L."/>
            <person name="Neale D.B."/>
        </authorList>
    </citation>
    <scope>NUCLEOTIDE SEQUENCE</scope>
    <source>
        <tissue evidence="5">Leaves</tissue>
    </source>
</reference>
<dbReference type="PANTHER" id="PTHR33172">
    <property type="entry name" value="OS08G0516900 PROTEIN"/>
    <property type="match status" value="1"/>
</dbReference>
<protein>
    <recommendedName>
        <fullName evidence="7">Suppressor protein SRP40-like</fullName>
    </recommendedName>
</protein>
<evidence type="ECO:0000256" key="3">
    <source>
        <dbReference type="SAM" id="MobiDB-lite"/>
    </source>
</evidence>
<dbReference type="GO" id="GO:0005634">
    <property type="term" value="C:nucleus"/>
    <property type="evidence" value="ECO:0007669"/>
    <property type="project" value="UniProtKB-SubCell"/>
</dbReference>
<comment type="caution">
    <text evidence="5">The sequence shown here is derived from an EMBL/GenBank/DDBJ whole genome shotgun (WGS) entry which is preliminary data.</text>
</comment>
<name>A0A833U0N1_JUGRE</name>
<dbReference type="AlphaFoldDB" id="A0A833U0N1"/>
<comment type="subcellular location">
    <subcellularLocation>
        <location evidence="1">Nucleus</location>
    </subcellularLocation>
</comment>
<gene>
    <name evidence="5" type="ORF">F2P56_022746</name>
</gene>
<feature type="chain" id="PRO_5032559064" description="Suppressor protein SRP40-like" evidence="4">
    <location>
        <begin position="20"/>
        <end position="325"/>
    </location>
</feature>
<feature type="compositionally biased region" description="Polar residues" evidence="3">
    <location>
        <begin position="116"/>
        <end position="125"/>
    </location>
</feature>
<dbReference type="Gramene" id="Jr10_17980_p1">
    <property type="protein sequence ID" value="cds.Jr10_17980_p1"/>
    <property type="gene ID" value="Jr10_17980"/>
</dbReference>
<evidence type="ECO:0000313" key="5">
    <source>
        <dbReference type="EMBL" id="KAF5458736.1"/>
    </source>
</evidence>
<sequence length="325" mass="35644">FFFFFSVSLFGYYKSFCLSLSFQQWRKYRQPMCCSFPINTHAALSHSYPLLSPCSLTSILHSDSQIQRLIFPVLLFVMMSITIDRSKFLHGDGGPYAPIYGATRFRAEQRGDDLESCSSSSIGRNSDSLSDGGDESGGESEIQSSYKGPLDTMDALEEVLPVKRGISNFYSGKSKSFTSLGDVSSETSIKDLEKAENPYTRKRKNLLAHSSFWDKNHSCPLKNNGDATSKRSTNSSRSTFPIGTDSGSNGRNEDSNSVSASPSFCLPPLHPHGKKPPCSSSLPPPPLRNSPWRSFSLPDLQCAAAATPDITGLAIYSGDKDNKLH</sequence>
<organism evidence="5 6">
    <name type="scientific">Juglans regia</name>
    <name type="common">English walnut</name>
    <dbReference type="NCBI Taxonomy" id="51240"/>
    <lineage>
        <taxon>Eukaryota</taxon>
        <taxon>Viridiplantae</taxon>
        <taxon>Streptophyta</taxon>
        <taxon>Embryophyta</taxon>
        <taxon>Tracheophyta</taxon>
        <taxon>Spermatophyta</taxon>
        <taxon>Magnoliopsida</taxon>
        <taxon>eudicotyledons</taxon>
        <taxon>Gunneridae</taxon>
        <taxon>Pentapetalae</taxon>
        <taxon>rosids</taxon>
        <taxon>fabids</taxon>
        <taxon>Fagales</taxon>
        <taxon>Juglandaceae</taxon>
        <taxon>Juglans</taxon>
    </lineage>
</organism>
<dbReference type="EMBL" id="LIHL02000010">
    <property type="protein sequence ID" value="KAF5458736.1"/>
    <property type="molecule type" value="Genomic_DNA"/>
</dbReference>
<dbReference type="InterPro" id="IPR051992">
    <property type="entry name" value="OxStress_Response_Reg"/>
</dbReference>
<evidence type="ECO:0008006" key="7">
    <source>
        <dbReference type="Google" id="ProtNLM"/>
    </source>
</evidence>
<evidence type="ECO:0000256" key="1">
    <source>
        <dbReference type="ARBA" id="ARBA00004123"/>
    </source>
</evidence>
<feature type="non-terminal residue" evidence="5">
    <location>
        <position position="1"/>
    </location>
</feature>
<evidence type="ECO:0000256" key="4">
    <source>
        <dbReference type="SAM" id="SignalP"/>
    </source>
</evidence>
<dbReference type="PANTHER" id="PTHR33172:SF96">
    <property type="entry name" value="PROTEIN OXIDATIVE STRESS 3 LIKE 3"/>
    <property type="match status" value="1"/>
</dbReference>
<dbReference type="Proteomes" id="UP000619265">
    <property type="component" value="Unassembled WGS sequence"/>
</dbReference>
<keyword evidence="4" id="KW-0732">Signal</keyword>
<accession>A0A833U0N1</accession>
<feature type="compositionally biased region" description="Polar residues" evidence="3">
    <location>
        <begin position="245"/>
        <end position="262"/>
    </location>
</feature>
<keyword evidence="2" id="KW-0539">Nucleus</keyword>
<evidence type="ECO:0000256" key="2">
    <source>
        <dbReference type="ARBA" id="ARBA00023242"/>
    </source>
</evidence>
<feature type="region of interest" description="Disordered" evidence="3">
    <location>
        <begin position="218"/>
        <end position="294"/>
    </location>
</feature>
<dbReference type="GO" id="GO:0006950">
    <property type="term" value="P:response to stress"/>
    <property type="evidence" value="ECO:0007669"/>
    <property type="project" value="UniProtKB-ARBA"/>
</dbReference>
<evidence type="ECO:0000313" key="6">
    <source>
        <dbReference type="Proteomes" id="UP000619265"/>
    </source>
</evidence>
<feature type="region of interest" description="Disordered" evidence="3">
    <location>
        <begin position="114"/>
        <end position="148"/>
    </location>
</feature>
<feature type="compositionally biased region" description="Low complexity" evidence="3">
    <location>
        <begin position="230"/>
        <end position="239"/>
    </location>
</feature>
<proteinExistence type="predicted"/>
<feature type="signal peptide" evidence="4">
    <location>
        <begin position="1"/>
        <end position="19"/>
    </location>
</feature>
<reference evidence="5" key="1">
    <citation type="submission" date="2015-10" db="EMBL/GenBank/DDBJ databases">
        <authorList>
            <person name="Martinez-Garcia P.J."/>
            <person name="Crepeau M.W."/>
            <person name="Puiu D."/>
            <person name="Gonzalez-Ibeas D."/>
            <person name="Whalen J."/>
            <person name="Stevens K."/>
            <person name="Paul R."/>
            <person name="Butterfield T."/>
            <person name="Britton M."/>
            <person name="Reagan R."/>
            <person name="Chakraborty S."/>
            <person name="Walawage S.L."/>
            <person name="Vasquez-Gross H.A."/>
            <person name="Cardeno C."/>
            <person name="Famula R."/>
            <person name="Pratt K."/>
            <person name="Kuruganti S."/>
            <person name="Aradhya M.K."/>
            <person name="Leslie C.A."/>
            <person name="Dandekar A.M."/>
            <person name="Salzberg S.L."/>
            <person name="Wegrzyn J.L."/>
            <person name="Langley C.H."/>
            <person name="Neale D.B."/>
        </authorList>
    </citation>
    <scope>NUCLEOTIDE SEQUENCE</scope>
    <source>
        <tissue evidence="5">Leaves</tissue>
    </source>
</reference>